<feature type="compositionally biased region" description="Basic and acidic residues" evidence="1">
    <location>
        <begin position="38"/>
        <end position="48"/>
    </location>
</feature>
<protein>
    <recommendedName>
        <fullName evidence="4">N-formylglutamate amidohydrolase</fullName>
    </recommendedName>
</protein>
<dbReference type="OrthoDB" id="71260at2759"/>
<name>A0A261Y392_9FUNG</name>
<dbReference type="Proteomes" id="UP000242875">
    <property type="component" value="Unassembled WGS sequence"/>
</dbReference>
<evidence type="ECO:0008006" key="4">
    <source>
        <dbReference type="Google" id="ProtNLM"/>
    </source>
</evidence>
<dbReference type="Gene3D" id="3.40.630.40">
    <property type="entry name" value="Zn-dependent exopeptidases"/>
    <property type="match status" value="1"/>
</dbReference>
<proteinExistence type="predicted"/>
<dbReference type="SUPFAM" id="SSF53187">
    <property type="entry name" value="Zn-dependent exopeptidases"/>
    <property type="match status" value="1"/>
</dbReference>
<sequence length="280" mass="31712">MGLSRSDPNYVTFHHGTLPLIIAAPHGGQRYPRHVKNRPSEPESNTKPDLFTREMALSVAHGVSKVWQERGGTQRPFVVVCDLARRKVDVNREWSEEVGPSPEAKATWKAYHGALNEAVEAVQRQFGAGLYLDLHGHAHPTNWIELGYNIPGPFLRLDDEALDELEILRQNTSIYGLLERTDMSLSEGIRGNRSFGHQWKERNTGFEAVPSPQLPWPLPNDVYFKGGYSIQRHGSAHRKHSVDAIQVEMPRLARLHVDERAKVVAGLVDTVVWMLDQYYN</sequence>
<accession>A0A261Y392</accession>
<dbReference type="AlphaFoldDB" id="A0A261Y392"/>
<evidence type="ECO:0000313" key="2">
    <source>
        <dbReference type="EMBL" id="OZJ05038.1"/>
    </source>
</evidence>
<evidence type="ECO:0000256" key="1">
    <source>
        <dbReference type="SAM" id="MobiDB-lite"/>
    </source>
</evidence>
<keyword evidence="3" id="KW-1185">Reference proteome</keyword>
<organism evidence="2 3">
    <name type="scientific">Bifiguratus adelaidae</name>
    <dbReference type="NCBI Taxonomy" id="1938954"/>
    <lineage>
        <taxon>Eukaryota</taxon>
        <taxon>Fungi</taxon>
        <taxon>Fungi incertae sedis</taxon>
        <taxon>Mucoromycota</taxon>
        <taxon>Mucoromycotina</taxon>
        <taxon>Endogonomycetes</taxon>
        <taxon>Endogonales</taxon>
        <taxon>Endogonales incertae sedis</taxon>
        <taxon>Bifiguratus</taxon>
    </lineage>
</organism>
<evidence type="ECO:0000313" key="3">
    <source>
        <dbReference type="Proteomes" id="UP000242875"/>
    </source>
</evidence>
<dbReference type="EMBL" id="MVBO01000024">
    <property type="protein sequence ID" value="OZJ05038.1"/>
    <property type="molecule type" value="Genomic_DNA"/>
</dbReference>
<reference evidence="2 3" key="1">
    <citation type="journal article" date="2017" name="Mycologia">
        <title>Bifiguratus adelaidae, gen. et sp. nov., a new member of Mucoromycotina in endophytic and soil-dwelling habitats.</title>
        <authorList>
            <person name="Torres-Cruz T.J."/>
            <person name="Billingsley Tobias T.L."/>
            <person name="Almatruk M."/>
            <person name="Hesse C."/>
            <person name="Kuske C.R."/>
            <person name="Desiro A."/>
            <person name="Benucci G.M."/>
            <person name="Bonito G."/>
            <person name="Stajich J.E."/>
            <person name="Dunlap C."/>
            <person name="Arnold A.E."/>
            <person name="Porras-Alfaro A."/>
        </authorList>
    </citation>
    <scope>NUCLEOTIDE SEQUENCE [LARGE SCALE GENOMIC DNA]</scope>
    <source>
        <strain evidence="2 3">AZ0501</strain>
    </source>
</reference>
<comment type="caution">
    <text evidence="2">The sequence shown here is derived from an EMBL/GenBank/DDBJ whole genome shotgun (WGS) entry which is preliminary data.</text>
</comment>
<gene>
    <name evidence="2" type="ORF">BZG36_02134</name>
</gene>
<feature type="region of interest" description="Disordered" evidence="1">
    <location>
        <begin position="29"/>
        <end position="48"/>
    </location>
</feature>